<name>A0AAN8FRH6_TRICO</name>
<dbReference type="AlphaFoldDB" id="A0AAN8FRH6"/>
<protein>
    <submittedName>
        <fullName evidence="2">Uncharacterized protein</fullName>
    </submittedName>
</protein>
<accession>A0AAN8FRH6</accession>
<comment type="caution">
    <text evidence="2">The sequence shown here is derived from an EMBL/GenBank/DDBJ whole genome shotgun (WGS) entry which is preliminary data.</text>
</comment>
<keyword evidence="1" id="KW-0472">Membrane</keyword>
<gene>
    <name evidence="2" type="ORF">GCK32_003783</name>
</gene>
<evidence type="ECO:0000313" key="3">
    <source>
        <dbReference type="Proteomes" id="UP001331761"/>
    </source>
</evidence>
<organism evidence="2 3">
    <name type="scientific">Trichostrongylus colubriformis</name>
    <name type="common">Black scour worm</name>
    <dbReference type="NCBI Taxonomy" id="6319"/>
    <lineage>
        <taxon>Eukaryota</taxon>
        <taxon>Metazoa</taxon>
        <taxon>Ecdysozoa</taxon>
        <taxon>Nematoda</taxon>
        <taxon>Chromadorea</taxon>
        <taxon>Rhabditida</taxon>
        <taxon>Rhabditina</taxon>
        <taxon>Rhabditomorpha</taxon>
        <taxon>Strongyloidea</taxon>
        <taxon>Trichostrongylidae</taxon>
        <taxon>Trichostrongylus</taxon>
    </lineage>
</organism>
<sequence length="183" mass="20520">MFRTVLFVSLLGALVAFIFKIMLMLDINKTVYNHRPGACRKIDGVKNGAEDITLLGEEGIAIVTSGIVYLTPRKKEVKGQLFLYDFHQEDTYKVETLKINGKYDRENFHPHGISHVITATGARLFVLKIVFSKDFKSWEITEPFADDGRLISASSIAVPYGNQLLIGSVCRELLHCDISPETV</sequence>
<dbReference type="InterPro" id="IPR011042">
    <property type="entry name" value="6-blade_b-propeller_TolB-like"/>
</dbReference>
<proteinExistence type="predicted"/>
<keyword evidence="3" id="KW-1185">Reference proteome</keyword>
<dbReference type="Gene3D" id="2.120.10.30">
    <property type="entry name" value="TolB, C-terminal domain"/>
    <property type="match status" value="2"/>
</dbReference>
<feature type="transmembrane region" description="Helical" evidence="1">
    <location>
        <begin position="6"/>
        <end position="25"/>
    </location>
</feature>
<evidence type="ECO:0000313" key="2">
    <source>
        <dbReference type="EMBL" id="KAK5983602.1"/>
    </source>
</evidence>
<reference evidence="2 3" key="1">
    <citation type="submission" date="2019-10" db="EMBL/GenBank/DDBJ databases">
        <title>Assembly and Annotation for the nematode Trichostrongylus colubriformis.</title>
        <authorList>
            <person name="Martin J."/>
        </authorList>
    </citation>
    <scope>NUCLEOTIDE SEQUENCE [LARGE SCALE GENOMIC DNA]</scope>
    <source>
        <strain evidence="2">G859</strain>
        <tissue evidence="2">Whole worm</tissue>
    </source>
</reference>
<dbReference type="InterPro" id="IPR051288">
    <property type="entry name" value="Serum_paraoxonase/arylesterase"/>
</dbReference>
<dbReference type="EMBL" id="WIXE01003809">
    <property type="protein sequence ID" value="KAK5983602.1"/>
    <property type="molecule type" value="Genomic_DNA"/>
</dbReference>
<evidence type="ECO:0000256" key="1">
    <source>
        <dbReference type="SAM" id="Phobius"/>
    </source>
</evidence>
<dbReference type="PANTHER" id="PTHR11799">
    <property type="entry name" value="PARAOXONASE"/>
    <property type="match status" value="1"/>
</dbReference>
<keyword evidence="1" id="KW-1133">Transmembrane helix</keyword>
<dbReference type="PANTHER" id="PTHR11799:SF12">
    <property type="entry name" value="PARAOXONASE-RELATED"/>
    <property type="match status" value="1"/>
</dbReference>
<dbReference type="Proteomes" id="UP001331761">
    <property type="component" value="Unassembled WGS sequence"/>
</dbReference>
<keyword evidence="1" id="KW-0812">Transmembrane</keyword>